<protein>
    <submittedName>
        <fullName evidence="8">C-type cytochrome</fullName>
    </submittedName>
</protein>
<evidence type="ECO:0000259" key="7">
    <source>
        <dbReference type="PROSITE" id="PS51007"/>
    </source>
</evidence>
<name>A0A5C6M068_9BACT</name>
<keyword evidence="2 4" id="KW-0479">Metal-binding</keyword>
<reference evidence="8 9" key="1">
    <citation type="submission" date="2019-08" db="EMBL/GenBank/DDBJ databases">
        <title>Whole genome sequencing of chitin degrading bacteria Chitinophaga pinensis YS16.</title>
        <authorList>
            <person name="Singh R.P."/>
            <person name="Manchanda G."/>
            <person name="Maurya I.K."/>
            <person name="Joshi N.K."/>
            <person name="Srivastava A.K."/>
        </authorList>
    </citation>
    <scope>NUCLEOTIDE SEQUENCE [LARGE SCALE GENOMIC DNA]</scope>
    <source>
        <strain evidence="8 9">YS-16</strain>
    </source>
</reference>
<evidence type="ECO:0000313" key="9">
    <source>
        <dbReference type="Proteomes" id="UP000318815"/>
    </source>
</evidence>
<dbReference type="Pfam" id="PF14715">
    <property type="entry name" value="FixP_N"/>
    <property type="match status" value="1"/>
</dbReference>
<accession>A0A5C6M068</accession>
<evidence type="ECO:0000256" key="4">
    <source>
        <dbReference type="PROSITE-ProRule" id="PRU00433"/>
    </source>
</evidence>
<evidence type="ECO:0000256" key="5">
    <source>
        <dbReference type="SAM" id="MobiDB-lite"/>
    </source>
</evidence>
<keyword evidence="1 4" id="KW-0349">Heme</keyword>
<dbReference type="PROSITE" id="PS51007">
    <property type="entry name" value="CYTC"/>
    <property type="match status" value="1"/>
</dbReference>
<organism evidence="8 9">
    <name type="scientific">Chitinophaga pinensis</name>
    <dbReference type="NCBI Taxonomy" id="79329"/>
    <lineage>
        <taxon>Bacteria</taxon>
        <taxon>Pseudomonadati</taxon>
        <taxon>Bacteroidota</taxon>
        <taxon>Chitinophagia</taxon>
        <taxon>Chitinophagales</taxon>
        <taxon>Chitinophagaceae</taxon>
        <taxon>Chitinophaga</taxon>
    </lineage>
</organism>
<dbReference type="Gene3D" id="1.10.760.10">
    <property type="entry name" value="Cytochrome c-like domain"/>
    <property type="match status" value="1"/>
</dbReference>
<dbReference type="GO" id="GO:0046872">
    <property type="term" value="F:metal ion binding"/>
    <property type="evidence" value="ECO:0007669"/>
    <property type="project" value="UniProtKB-KW"/>
</dbReference>
<feature type="transmembrane region" description="Helical" evidence="6">
    <location>
        <begin position="222"/>
        <end position="239"/>
    </location>
</feature>
<proteinExistence type="predicted"/>
<evidence type="ECO:0000256" key="6">
    <source>
        <dbReference type="SAM" id="Phobius"/>
    </source>
</evidence>
<feature type="transmembrane region" description="Helical" evidence="6">
    <location>
        <begin position="96"/>
        <end position="114"/>
    </location>
</feature>
<feature type="region of interest" description="Disordered" evidence="5">
    <location>
        <begin position="364"/>
        <end position="384"/>
    </location>
</feature>
<dbReference type="Gene3D" id="6.10.280.130">
    <property type="match status" value="1"/>
</dbReference>
<gene>
    <name evidence="8" type="ORF">FEF09_00475</name>
</gene>
<dbReference type="SUPFAM" id="SSF46626">
    <property type="entry name" value="Cytochrome c"/>
    <property type="match status" value="1"/>
</dbReference>
<sequence>MITDDNMRILLFSNCNIMNKKSITITSLFSLCLLSALPAAAQYKPEPPSELGHPVAIVLLTVIIGLLIAIVVLGSAVISAMDIYRERVKSEKSKPVVSAILLLVGLLSANSLFAQDAKETAEATATVAPNIISGLSDTSFYLLISVITLQIMIIFSLLYTLRVLVGMERKRKVKAAVPGKPVKHWFERLNDTRTLDEASEQDEDMGHDYDGIRELNNPTPPWWRWGFICSVVFAVVYVWRFQISHSAPTQLEELAIAEAAAAEAKEEYLKNAANNIDENNVTLLTGADDIATGQKLFSSNCAPCHGAQGQGIVGPNLTDDYWLHGGKLKAVFSTIKYGVPEKGMKSWKDDFSPKQLAQLASYIKSIHGSNPPDPKEAQGALEKE</sequence>
<dbReference type="InterPro" id="IPR009056">
    <property type="entry name" value="Cyt_c-like_dom"/>
</dbReference>
<evidence type="ECO:0000256" key="2">
    <source>
        <dbReference type="ARBA" id="ARBA00022723"/>
    </source>
</evidence>
<feature type="domain" description="Cytochrome c" evidence="7">
    <location>
        <begin position="288"/>
        <end position="367"/>
    </location>
</feature>
<dbReference type="InterPro" id="IPR050597">
    <property type="entry name" value="Cytochrome_c_Oxidase_Subunit"/>
</dbReference>
<evidence type="ECO:0000256" key="1">
    <source>
        <dbReference type="ARBA" id="ARBA00022617"/>
    </source>
</evidence>
<evidence type="ECO:0000256" key="3">
    <source>
        <dbReference type="ARBA" id="ARBA00023004"/>
    </source>
</evidence>
<dbReference type="InterPro" id="IPR038414">
    <property type="entry name" value="CcoP_N_sf"/>
</dbReference>
<dbReference type="GO" id="GO:0020037">
    <property type="term" value="F:heme binding"/>
    <property type="evidence" value="ECO:0007669"/>
    <property type="project" value="InterPro"/>
</dbReference>
<dbReference type="Pfam" id="PF13442">
    <property type="entry name" value="Cytochrome_CBB3"/>
    <property type="match status" value="1"/>
</dbReference>
<feature type="transmembrane region" description="Helical" evidence="6">
    <location>
        <begin position="57"/>
        <end position="84"/>
    </location>
</feature>
<dbReference type="InterPro" id="IPR036909">
    <property type="entry name" value="Cyt_c-like_dom_sf"/>
</dbReference>
<dbReference type="GO" id="GO:0009055">
    <property type="term" value="F:electron transfer activity"/>
    <property type="evidence" value="ECO:0007669"/>
    <property type="project" value="InterPro"/>
</dbReference>
<dbReference type="AlphaFoldDB" id="A0A5C6M068"/>
<evidence type="ECO:0000313" key="8">
    <source>
        <dbReference type="EMBL" id="TWW02318.1"/>
    </source>
</evidence>
<dbReference type="EMBL" id="VOHS01000001">
    <property type="protein sequence ID" value="TWW02318.1"/>
    <property type="molecule type" value="Genomic_DNA"/>
</dbReference>
<dbReference type="OrthoDB" id="9811281at2"/>
<feature type="compositionally biased region" description="Basic and acidic residues" evidence="5">
    <location>
        <begin position="373"/>
        <end position="384"/>
    </location>
</feature>
<dbReference type="Proteomes" id="UP000318815">
    <property type="component" value="Unassembled WGS sequence"/>
</dbReference>
<keyword evidence="6" id="KW-1133">Transmembrane helix</keyword>
<feature type="transmembrane region" description="Helical" evidence="6">
    <location>
        <begin position="140"/>
        <end position="165"/>
    </location>
</feature>
<comment type="caution">
    <text evidence="8">The sequence shown here is derived from an EMBL/GenBank/DDBJ whole genome shotgun (WGS) entry which is preliminary data.</text>
</comment>
<dbReference type="InterPro" id="IPR032858">
    <property type="entry name" value="CcoP_N"/>
</dbReference>
<keyword evidence="3 4" id="KW-0408">Iron</keyword>
<keyword evidence="6" id="KW-0472">Membrane</keyword>
<dbReference type="PANTHER" id="PTHR33751">
    <property type="entry name" value="CBB3-TYPE CYTOCHROME C OXIDASE SUBUNIT FIXP"/>
    <property type="match status" value="1"/>
</dbReference>
<dbReference type="PANTHER" id="PTHR33751:SF1">
    <property type="entry name" value="CBB3-TYPE CYTOCHROME C OXIDASE SUBUNIT FIXP"/>
    <property type="match status" value="1"/>
</dbReference>
<keyword evidence="9" id="KW-1185">Reference proteome</keyword>
<keyword evidence="6" id="KW-0812">Transmembrane</keyword>